<gene>
    <name evidence="2" type="ORF">B0T21DRAFT_295016</name>
</gene>
<dbReference type="PANTHER" id="PTHR31569:SF4">
    <property type="entry name" value="SWIM-TYPE DOMAIN-CONTAINING PROTEIN"/>
    <property type="match status" value="1"/>
</dbReference>
<evidence type="ECO:0000313" key="2">
    <source>
        <dbReference type="EMBL" id="KAK0721224.1"/>
    </source>
</evidence>
<accession>A0AA40ASJ2</accession>
<reference evidence="2" key="1">
    <citation type="submission" date="2023-06" db="EMBL/GenBank/DDBJ databases">
        <title>Genome-scale phylogeny and comparative genomics of the fungal order Sordariales.</title>
        <authorList>
            <consortium name="Lawrence Berkeley National Laboratory"/>
            <person name="Hensen N."/>
            <person name="Bonometti L."/>
            <person name="Westerberg I."/>
            <person name="Brannstrom I.O."/>
            <person name="Guillou S."/>
            <person name="Cros-Aarteil S."/>
            <person name="Calhoun S."/>
            <person name="Haridas S."/>
            <person name="Kuo A."/>
            <person name="Mondo S."/>
            <person name="Pangilinan J."/>
            <person name="Riley R."/>
            <person name="Labutti K."/>
            <person name="Andreopoulos B."/>
            <person name="Lipzen A."/>
            <person name="Chen C."/>
            <person name="Yanf M."/>
            <person name="Daum C."/>
            <person name="Ng V."/>
            <person name="Clum A."/>
            <person name="Steindorff A."/>
            <person name="Ohm R."/>
            <person name="Martin F."/>
            <person name="Silar P."/>
            <person name="Natvig D."/>
            <person name="Lalanne C."/>
            <person name="Gautier V."/>
            <person name="Ament-Velasquez S.L."/>
            <person name="Kruys A."/>
            <person name="Hutchinson M.I."/>
            <person name="Powell A.J."/>
            <person name="Barry K."/>
            <person name="Miller A.N."/>
            <person name="Grigoriev I.V."/>
            <person name="Debuchy R."/>
            <person name="Gladieux P."/>
            <person name="Thoren M.H."/>
            <person name="Johannesson H."/>
        </authorList>
    </citation>
    <scope>NUCLEOTIDE SEQUENCE</scope>
    <source>
        <strain evidence="2">CBS 540.89</strain>
    </source>
</reference>
<comment type="caution">
    <text evidence="2">The sequence shown here is derived from an EMBL/GenBank/DDBJ whole genome shotgun (WGS) entry which is preliminary data.</text>
</comment>
<dbReference type="Proteomes" id="UP001172159">
    <property type="component" value="Unassembled WGS sequence"/>
</dbReference>
<feature type="region of interest" description="Disordered" evidence="1">
    <location>
        <begin position="146"/>
        <end position="169"/>
    </location>
</feature>
<evidence type="ECO:0000313" key="3">
    <source>
        <dbReference type="Proteomes" id="UP001172159"/>
    </source>
</evidence>
<keyword evidence="3" id="KW-1185">Reference proteome</keyword>
<sequence>MVYCQDEDEFDEAWDRFQTEFPEQEAIRSYLETHYLPCKEQWGGPWVTRYQNFGQRTTSPTESAHRELKSYLVNGKSSLYKLHEVIQEMLNTKEITYKQRIATQKARLRTEFKGPSFGWLGSTNMEVSYKAVDKVNHQKKIAIASQPGGSARYPTGRPLRPCTGRFSRQ</sequence>
<evidence type="ECO:0000256" key="1">
    <source>
        <dbReference type="SAM" id="MobiDB-lite"/>
    </source>
</evidence>
<dbReference type="EMBL" id="JAUKTV010000012">
    <property type="protein sequence ID" value="KAK0721224.1"/>
    <property type="molecule type" value="Genomic_DNA"/>
</dbReference>
<protein>
    <recommendedName>
        <fullName evidence="4">Protein FAR1-RELATED SEQUENCE</fullName>
    </recommendedName>
</protein>
<dbReference type="AlphaFoldDB" id="A0AA40ASJ2"/>
<proteinExistence type="predicted"/>
<name>A0AA40ASJ2_9PEZI</name>
<evidence type="ECO:0008006" key="4">
    <source>
        <dbReference type="Google" id="ProtNLM"/>
    </source>
</evidence>
<dbReference type="InterPro" id="IPR052579">
    <property type="entry name" value="Zinc_finger_SWIM"/>
</dbReference>
<dbReference type="PANTHER" id="PTHR31569">
    <property type="entry name" value="SWIM-TYPE DOMAIN-CONTAINING PROTEIN"/>
    <property type="match status" value="1"/>
</dbReference>
<organism evidence="2 3">
    <name type="scientific">Apiosordaria backusii</name>
    <dbReference type="NCBI Taxonomy" id="314023"/>
    <lineage>
        <taxon>Eukaryota</taxon>
        <taxon>Fungi</taxon>
        <taxon>Dikarya</taxon>
        <taxon>Ascomycota</taxon>
        <taxon>Pezizomycotina</taxon>
        <taxon>Sordariomycetes</taxon>
        <taxon>Sordariomycetidae</taxon>
        <taxon>Sordariales</taxon>
        <taxon>Lasiosphaeriaceae</taxon>
        <taxon>Apiosordaria</taxon>
    </lineage>
</organism>